<dbReference type="KEGG" id="sind:105174762"/>
<feature type="transmembrane region" description="Helical" evidence="1">
    <location>
        <begin position="145"/>
        <end position="164"/>
    </location>
</feature>
<dbReference type="FunCoup" id="A0A6I9U7E4">
    <property type="interactions" value="1120"/>
</dbReference>
<dbReference type="GeneID" id="105174762"/>
<accession>A0A6I9U7E4</accession>
<evidence type="ECO:0000256" key="1">
    <source>
        <dbReference type="SAM" id="Phobius"/>
    </source>
</evidence>
<dbReference type="InParanoid" id="A0A6I9U7E4"/>
<sequence>MPALVQISINSSALYPLHKYRGTNTKHLIYKLNLSQPINYYSRLRTKIECIHRDGFKAEALREKLPFLGVGKREDGILVSKGRRVVAMRFNNGFNGLGGGGGGDGGGRINSETARVLGNLALAILLTYLSMTGQLGWLLDAIVSLWLLAVLVPIVGIGAFLWWAGRDIVQSSCPNCGNEFQVFKSTLNDELQLCPFCSQPFSVVGDEFVREPVKFSNESTAFGQAFSNFSPLKKKDKESSASVVDVEAEIRDAD</sequence>
<keyword evidence="2" id="KW-1185">Reference proteome</keyword>
<dbReference type="OrthoDB" id="1935723at2759"/>
<dbReference type="AlphaFoldDB" id="A0A6I9U7E4"/>
<dbReference type="RefSeq" id="XP_011095252.1">
    <property type="nucleotide sequence ID" value="XM_011096950.2"/>
</dbReference>
<gene>
    <name evidence="3" type="primary">LOC105174762</name>
</gene>
<feature type="transmembrane region" description="Helical" evidence="1">
    <location>
        <begin position="116"/>
        <end position="139"/>
    </location>
</feature>
<proteinExistence type="predicted"/>
<dbReference type="PANTHER" id="PTHR36785">
    <property type="entry name" value="OS05G0502500 PROTEIN"/>
    <property type="match status" value="1"/>
</dbReference>
<organism evidence="2 3">
    <name type="scientific">Sesamum indicum</name>
    <name type="common">Oriental sesame</name>
    <name type="synonym">Sesamum orientale</name>
    <dbReference type="NCBI Taxonomy" id="4182"/>
    <lineage>
        <taxon>Eukaryota</taxon>
        <taxon>Viridiplantae</taxon>
        <taxon>Streptophyta</taxon>
        <taxon>Embryophyta</taxon>
        <taxon>Tracheophyta</taxon>
        <taxon>Spermatophyta</taxon>
        <taxon>Magnoliopsida</taxon>
        <taxon>eudicotyledons</taxon>
        <taxon>Gunneridae</taxon>
        <taxon>Pentapetalae</taxon>
        <taxon>asterids</taxon>
        <taxon>lamiids</taxon>
        <taxon>Lamiales</taxon>
        <taxon>Pedaliaceae</taxon>
        <taxon>Sesamum</taxon>
    </lineage>
</organism>
<evidence type="ECO:0000313" key="3">
    <source>
        <dbReference type="RefSeq" id="XP_011095252.1"/>
    </source>
</evidence>
<dbReference type="PANTHER" id="PTHR36785:SF1">
    <property type="entry name" value="OS05G0502500 PROTEIN"/>
    <property type="match status" value="1"/>
</dbReference>
<protein>
    <submittedName>
        <fullName evidence="3">Uncharacterized protein LOC105174762</fullName>
    </submittedName>
</protein>
<keyword evidence="1" id="KW-0812">Transmembrane</keyword>
<dbReference type="Proteomes" id="UP000504604">
    <property type="component" value="Linkage group LG12"/>
</dbReference>
<reference evidence="3" key="1">
    <citation type="submission" date="2025-08" db="UniProtKB">
        <authorList>
            <consortium name="RefSeq"/>
        </authorList>
    </citation>
    <scope>IDENTIFICATION</scope>
</reference>
<keyword evidence="1" id="KW-1133">Transmembrane helix</keyword>
<keyword evidence="1" id="KW-0472">Membrane</keyword>
<name>A0A6I9U7E4_SESIN</name>
<evidence type="ECO:0000313" key="2">
    <source>
        <dbReference type="Proteomes" id="UP000504604"/>
    </source>
</evidence>